<dbReference type="EMBL" id="AOIL01000009">
    <property type="protein sequence ID" value="ELY96257.1"/>
    <property type="molecule type" value="Genomic_DNA"/>
</dbReference>
<comment type="caution">
    <text evidence="5">The sequence shown here is derived from an EMBL/GenBank/DDBJ whole genome shotgun (WGS) entry which is preliminary data.</text>
</comment>
<dbReference type="PANTHER" id="PTHR34236:SF1">
    <property type="entry name" value="DIMETHYL SULFOXIDE REDUCTASE TRANSCRIPTIONAL ACTIVATOR"/>
    <property type="match status" value="1"/>
</dbReference>
<dbReference type="Proteomes" id="UP000011648">
    <property type="component" value="Unassembled WGS sequence"/>
</dbReference>
<accession>M0AEF4</accession>
<dbReference type="AlphaFoldDB" id="M0AEF4"/>
<feature type="domain" description="HTH bat-type" evidence="3">
    <location>
        <begin position="159"/>
        <end position="210"/>
    </location>
</feature>
<keyword evidence="2" id="KW-0804">Transcription</keyword>
<dbReference type="Pfam" id="PF04967">
    <property type="entry name" value="HTH_10"/>
    <property type="match status" value="1"/>
</dbReference>
<protein>
    <submittedName>
        <fullName evidence="5">Bacterio-opsin activator HTH domain-containing protein</fullName>
    </submittedName>
</protein>
<dbReference type="InterPro" id="IPR007050">
    <property type="entry name" value="HTH_bacterioopsin"/>
</dbReference>
<name>M0AEF4_9EURY</name>
<keyword evidence="1" id="KW-0805">Transcription regulation</keyword>
<organism evidence="5 6">
    <name type="scientific">Natrialba taiwanensis DSM 12281</name>
    <dbReference type="NCBI Taxonomy" id="1230458"/>
    <lineage>
        <taxon>Archaea</taxon>
        <taxon>Methanobacteriati</taxon>
        <taxon>Methanobacteriota</taxon>
        <taxon>Stenosarchaea group</taxon>
        <taxon>Halobacteria</taxon>
        <taxon>Halobacteriales</taxon>
        <taxon>Natrialbaceae</taxon>
        <taxon>Natrialba</taxon>
    </lineage>
</organism>
<dbReference type="SUPFAM" id="SSF88659">
    <property type="entry name" value="Sigma3 and sigma4 domains of RNA polymerase sigma factors"/>
    <property type="match status" value="1"/>
</dbReference>
<feature type="domain" description="Bacterioopsin transcriptional activator GAF and HTH associated" evidence="4">
    <location>
        <begin position="23"/>
        <end position="134"/>
    </location>
</feature>
<dbReference type="Pfam" id="PF15915">
    <property type="entry name" value="BAT"/>
    <property type="match status" value="1"/>
</dbReference>
<evidence type="ECO:0000259" key="4">
    <source>
        <dbReference type="Pfam" id="PF15915"/>
    </source>
</evidence>
<evidence type="ECO:0000259" key="3">
    <source>
        <dbReference type="Pfam" id="PF04967"/>
    </source>
</evidence>
<dbReference type="InterPro" id="IPR013324">
    <property type="entry name" value="RNA_pol_sigma_r3/r4-like"/>
</dbReference>
<dbReference type="RefSeq" id="WP_006824118.1">
    <property type="nucleotide sequence ID" value="NZ_AOIL01000009.1"/>
</dbReference>
<proteinExistence type="predicted"/>
<gene>
    <name evidence="5" type="ORF">C484_01045</name>
</gene>
<dbReference type="PANTHER" id="PTHR34236">
    <property type="entry name" value="DIMETHYL SULFOXIDE REDUCTASE TRANSCRIPTIONAL ACTIVATOR"/>
    <property type="match status" value="1"/>
</dbReference>
<dbReference type="OrthoDB" id="202021at2157"/>
<keyword evidence="6" id="KW-1185">Reference proteome</keyword>
<evidence type="ECO:0000313" key="5">
    <source>
        <dbReference type="EMBL" id="ELY96257.1"/>
    </source>
</evidence>
<dbReference type="InterPro" id="IPR031803">
    <property type="entry name" value="BAT_GAF/HTH-assoc"/>
</dbReference>
<sequence length="215" mass="24779">MNIIVEYTIQTQILPKILEQVPEMKLRNTALYPESEGRGKILGWAWGDDFDAFERVLHDHELISDYECLAQTDDRRLYTITHIKEMKASMPYPLMFENNGIVLDATATPEGFDMRVRFPARDNLIRYQEGCKERDIPFVLHKLYEEDGTINGNQASGVTELQRETLVCAFELGYFDIPRQAKMEEVADQLDISTQAVSTRLRRGQQNLIRTICSG</sequence>
<evidence type="ECO:0000256" key="1">
    <source>
        <dbReference type="ARBA" id="ARBA00023015"/>
    </source>
</evidence>
<evidence type="ECO:0000313" key="6">
    <source>
        <dbReference type="Proteomes" id="UP000011648"/>
    </source>
</evidence>
<evidence type="ECO:0000256" key="2">
    <source>
        <dbReference type="ARBA" id="ARBA00023163"/>
    </source>
</evidence>
<reference evidence="5 6" key="1">
    <citation type="journal article" date="2014" name="PLoS Genet.">
        <title>Phylogenetically driven sequencing of extremely halophilic archaea reveals strategies for static and dynamic osmo-response.</title>
        <authorList>
            <person name="Becker E.A."/>
            <person name="Seitzer P.M."/>
            <person name="Tritt A."/>
            <person name="Larsen D."/>
            <person name="Krusor M."/>
            <person name="Yao A.I."/>
            <person name="Wu D."/>
            <person name="Madern D."/>
            <person name="Eisen J.A."/>
            <person name="Darling A.E."/>
            <person name="Facciotti M.T."/>
        </authorList>
    </citation>
    <scope>NUCLEOTIDE SEQUENCE [LARGE SCALE GENOMIC DNA]</scope>
    <source>
        <strain evidence="5 6">DSM 12281</strain>
    </source>
</reference>